<dbReference type="Gene3D" id="1.20.1260.20">
    <property type="entry name" value="PPE superfamily"/>
    <property type="match status" value="1"/>
</dbReference>
<keyword evidence="6" id="KW-1185">Reference proteome</keyword>
<dbReference type="InterPro" id="IPR022171">
    <property type="entry name" value="PPE_C"/>
</dbReference>
<dbReference type="Proteomes" id="UP000465361">
    <property type="component" value="Unassembled WGS sequence"/>
</dbReference>
<dbReference type="SUPFAM" id="SSF140459">
    <property type="entry name" value="PE/PPE dimer-like"/>
    <property type="match status" value="1"/>
</dbReference>
<evidence type="ECO:0000313" key="5">
    <source>
        <dbReference type="EMBL" id="GFG73341.1"/>
    </source>
</evidence>
<evidence type="ECO:0000259" key="3">
    <source>
        <dbReference type="Pfam" id="PF00823"/>
    </source>
</evidence>
<evidence type="ECO:0000313" key="6">
    <source>
        <dbReference type="Proteomes" id="UP000465361"/>
    </source>
</evidence>
<proteinExistence type="inferred from homology"/>
<dbReference type="Pfam" id="PF12484">
    <property type="entry name" value="PPE-SVP"/>
    <property type="match status" value="1"/>
</dbReference>
<dbReference type="PANTHER" id="PTHR46766">
    <property type="entry name" value="GLUTAMINE-RICH PROTEIN 2"/>
    <property type="match status" value="1"/>
</dbReference>
<dbReference type="AlphaFoldDB" id="A0A7I9XTJ5"/>
<accession>A0A7I9XTJ5</accession>
<dbReference type="EMBL" id="BLKW01000002">
    <property type="protein sequence ID" value="GFG73341.1"/>
    <property type="molecule type" value="Genomic_DNA"/>
</dbReference>
<feature type="domain" description="PPE" evidence="3">
    <location>
        <begin position="5"/>
        <end position="168"/>
    </location>
</feature>
<dbReference type="RefSeq" id="WP_163754309.1">
    <property type="nucleotide sequence ID" value="NZ_BLKW01000002.1"/>
</dbReference>
<dbReference type="InterPro" id="IPR038332">
    <property type="entry name" value="PPE_sf"/>
</dbReference>
<dbReference type="PANTHER" id="PTHR46766:SF1">
    <property type="entry name" value="GLUTAMINE-RICH PROTEIN 2"/>
    <property type="match status" value="1"/>
</dbReference>
<dbReference type="GO" id="GO:0052572">
    <property type="term" value="P:response to host immune response"/>
    <property type="evidence" value="ECO:0007669"/>
    <property type="project" value="TreeGrafter"/>
</dbReference>
<comment type="caution">
    <text evidence="5">The sequence shown here is derived from an EMBL/GenBank/DDBJ whole genome shotgun (WGS) entry which is preliminary data.</text>
</comment>
<dbReference type="InterPro" id="IPR000030">
    <property type="entry name" value="PPE_dom"/>
</dbReference>
<gene>
    <name evidence="5" type="primary">PPE31_1</name>
    <name evidence="5" type="ORF">MBOT_07060</name>
</gene>
<feature type="domain" description="PPE family C-terminal" evidence="4">
    <location>
        <begin position="316"/>
        <end position="377"/>
    </location>
</feature>
<dbReference type="Pfam" id="PF00823">
    <property type="entry name" value="PPE"/>
    <property type="match status" value="1"/>
</dbReference>
<feature type="region of interest" description="Disordered" evidence="2">
    <location>
        <begin position="412"/>
        <end position="437"/>
    </location>
</feature>
<comment type="similarity">
    <text evidence="1">Belongs to the mycobacterial PPE family.</text>
</comment>
<dbReference type="FunFam" id="1.20.1260.20:FF:000001">
    <property type="entry name" value="PPE family protein PPE41"/>
    <property type="match status" value="1"/>
</dbReference>
<evidence type="ECO:0000259" key="4">
    <source>
        <dbReference type="Pfam" id="PF12484"/>
    </source>
</evidence>
<reference evidence="5 6" key="1">
    <citation type="journal article" date="2019" name="Emerg. Microbes Infect.">
        <title>Comprehensive subspecies identification of 175 nontuberculous mycobacteria species based on 7547 genomic profiles.</title>
        <authorList>
            <person name="Matsumoto Y."/>
            <person name="Kinjo T."/>
            <person name="Motooka D."/>
            <person name="Nabeya D."/>
            <person name="Jung N."/>
            <person name="Uechi K."/>
            <person name="Horii T."/>
            <person name="Iida T."/>
            <person name="Fujita J."/>
            <person name="Nakamura S."/>
        </authorList>
    </citation>
    <scope>NUCLEOTIDE SEQUENCE [LARGE SCALE GENOMIC DNA]</scope>
    <source>
        <strain evidence="5 6">JCM 17322</strain>
    </source>
</reference>
<sequence length="476" mass="47603">MIAFDFGALPPEVNSGRMYAGAGSGPLMAAAAAWDGVAAELSSAAASYQGVVSELTENRWLGPSSIAMSTAAAPYSSWMSTTATQAEQTANQIRSAAAAYEAAFAATVPPAVIAANRALLAALVATNFLGQNTPAIAATEAQYAEMWAQDAAAMYGYAGASAAATRLTPFTPTPHNTNPAGMPAQAATVSNATAAVSANATPASGLSVPNILSQLSSGSFLSGISSTIDSLETLYNSFTGFALLSPGSEFSATGTLFIIFPMVATAEGPLVAALSASQASAVGSGLTGGLGGTLVGSSAPAAAATGSATLAKVGVSAGFGQASSVGGLSVPPAWGTAAPEIRLASTAVPMSSLNAAPEAAAAGSAATPCGVMPPINGPVGSVVNTPKTSAGTHPRCLRSKVLPPWAVGPNVHGHPAGRPAQPQHRARNTPGSLGERERAELEQLRKELTTLTKKRDLLKRVAVFMIKQAQNKQMLK</sequence>
<evidence type="ECO:0000256" key="2">
    <source>
        <dbReference type="SAM" id="MobiDB-lite"/>
    </source>
</evidence>
<protein>
    <submittedName>
        <fullName evidence="5">PPE family protein</fullName>
    </submittedName>
</protein>
<evidence type="ECO:0000256" key="1">
    <source>
        <dbReference type="ARBA" id="ARBA00010652"/>
    </source>
</evidence>
<organism evidence="5 6">
    <name type="scientific">Mycobacterium botniense</name>
    <dbReference type="NCBI Taxonomy" id="84962"/>
    <lineage>
        <taxon>Bacteria</taxon>
        <taxon>Bacillati</taxon>
        <taxon>Actinomycetota</taxon>
        <taxon>Actinomycetes</taxon>
        <taxon>Mycobacteriales</taxon>
        <taxon>Mycobacteriaceae</taxon>
        <taxon>Mycobacterium</taxon>
    </lineage>
</organism>
<name>A0A7I9XTJ5_9MYCO</name>